<reference evidence="1" key="1">
    <citation type="submission" date="2020-07" db="EMBL/GenBank/DDBJ databases">
        <title>Genome sequence and genetic diversity analysis of an under-domesticated orphan crop, white fonio (Digitaria exilis).</title>
        <authorList>
            <person name="Bennetzen J.L."/>
            <person name="Chen S."/>
            <person name="Ma X."/>
            <person name="Wang X."/>
            <person name="Yssel A.E.J."/>
            <person name="Chaluvadi S.R."/>
            <person name="Johnson M."/>
            <person name="Gangashetty P."/>
            <person name="Hamidou F."/>
            <person name="Sanogo M.D."/>
            <person name="Zwaenepoel A."/>
            <person name="Wallace J."/>
            <person name="Van De Peer Y."/>
            <person name="Van Deynze A."/>
        </authorList>
    </citation>
    <scope>NUCLEOTIDE SEQUENCE</scope>
    <source>
        <tissue evidence="1">Leaves</tissue>
    </source>
</reference>
<evidence type="ECO:0000313" key="2">
    <source>
        <dbReference type="Proteomes" id="UP000636709"/>
    </source>
</evidence>
<protein>
    <submittedName>
        <fullName evidence="1">Uncharacterized protein</fullName>
    </submittedName>
</protein>
<dbReference type="Proteomes" id="UP000636709">
    <property type="component" value="Unassembled WGS sequence"/>
</dbReference>
<dbReference type="AlphaFoldDB" id="A0A835E574"/>
<keyword evidence="2" id="KW-1185">Reference proteome</keyword>
<comment type="caution">
    <text evidence="1">The sequence shown here is derived from an EMBL/GenBank/DDBJ whole genome shotgun (WGS) entry which is preliminary data.</text>
</comment>
<gene>
    <name evidence="1" type="ORF">HU200_057207</name>
</gene>
<dbReference type="EMBL" id="JACEFO010002416">
    <property type="protein sequence ID" value="KAF8661101.1"/>
    <property type="molecule type" value="Genomic_DNA"/>
</dbReference>
<organism evidence="1 2">
    <name type="scientific">Digitaria exilis</name>
    <dbReference type="NCBI Taxonomy" id="1010633"/>
    <lineage>
        <taxon>Eukaryota</taxon>
        <taxon>Viridiplantae</taxon>
        <taxon>Streptophyta</taxon>
        <taxon>Embryophyta</taxon>
        <taxon>Tracheophyta</taxon>
        <taxon>Spermatophyta</taxon>
        <taxon>Magnoliopsida</taxon>
        <taxon>Liliopsida</taxon>
        <taxon>Poales</taxon>
        <taxon>Poaceae</taxon>
        <taxon>PACMAD clade</taxon>
        <taxon>Panicoideae</taxon>
        <taxon>Panicodae</taxon>
        <taxon>Paniceae</taxon>
        <taxon>Anthephorinae</taxon>
        <taxon>Digitaria</taxon>
    </lineage>
</organism>
<sequence length="172" mass="18866">MQTAVTVEPLADSNGGWRPSSSLALLTPAFFLRFPFLPSPVSYCSVAADDGARRATYVREQRSSGRRVWLARCLAGRFRAPRQEAGAQPRGLKGFQICPPARLSTTSPSLYPARPPCFERASSPPLLAPRARRNRCARCAPASLFVPIGAEDAVSPCVVRCFVFLSRWEQRA</sequence>
<evidence type="ECO:0000313" key="1">
    <source>
        <dbReference type="EMBL" id="KAF8661101.1"/>
    </source>
</evidence>
<name>A0A835E574_9POAL</name>
<accession>A0A835E574</accession>
<proteinExistence type="predicted"/>